<sequence length="160" mass="18337">MIGEKTAEVRAFWDSQRAALGIDTESYQASTFADVRFATYHDELLELVAAGKKRATAHLQLDFERNDIRRRGVGDYWVVVNSESRPRYLIRITDVDVRPFNQVAQSFAEREGEGDSSLDYWRNVHREYFELQCAEWGVPWSEDLLTVCEGFELLAVAPAG</sequence>
<dbReference type="OrthoDB" id="9807542at2"/>
<dbReference type="EMBL" id="PZZZ01000006">
    <property type="protein sequence ID" value="PTM93571.1"/>
    <property type="molecule type" value="Genomic_DNA"/>
</dbReference>
<dbReference type="Proteomes" id="UP000241247">
    <property type="component" value="Unassembled WGS sequence"/>
</dbReference>
<keyword evidence="3" id="KW-1185">Reference proteome</keyword>
<gene>
    <name evidence="2" type="ORF">C7449_106257</name>
</gene>
<accession>A0A2T5B3L4</accession>
<name>A0A2T5B3L4_MYCDI</name>
<evidence type="ECO:0000313" key="3">
    <source>
        <dbReference type="Proteomes" id="UP000241247"/>
    </source>
</evidence>
<dbReference type="RefSeq" id="WP_108003890.1">
    <property type="nucleotide sequence ID" value="NZ_JBHEEX010000005.1"/>
</dbReference>
<dbReference type="Pfam" id="PF04266">
    <property type="entry name" value="ASCH"/>
    <property type="match status" value="1"/>
</dbReference>
<dbReference type="PIRSF" id="PIRSF021320">
    <property type="entry name" value="DUF984"/>
    <property type="match status" value="1"/>
</dbReference>
<comment type="caution">
    <text evidence="2">The sequence shown here is derived from an EMBL/GenBank/DDBJ whole genome shotgun (WGS) entry which is preliminary data.</text>
</comment>
<dbReference type="SMART" id="SM01022">
    <property type="entry name" value="ASCH"/>
    <property type="match status" value="1"/>
</dbReference>
<dbReference type="PANTHER" id="PTHR39203">
    <property type="entry name" value="CYTOPLASMIC PROTEIN-RELATED"/>
    <property type="match status" value="1"/>
</dbReference>
<dbReference type="InterPro" id="IPR007374">
    <property type="entry name" value="ASCH_domain"/>
</dbReference>
<dbReference type="PANTHER" id="PTHR39203:SF1">
    <property type="entry name" value="CYTOPLASMIC PROTEIN"/>
    <property type="match status" value="1"/>
</dbReference>
<dbReference type="SUPFAM" id="SSF88697">
    <property type="entry name" value="PUA domain-like"/>
    <property type="match status" value="1"/>
</dbReference>
<proteinExistence type="predicted"/>
<feature type="domain" description="ASCH" evidence="1">
    <location>
        <begin position="37"/>
        <end position="155"/>
    </location>
</feature>
<evidence type="ECO:0000313" key="2">
    <source>
        <dbReference type="EMBL" id="PTM93571.1"/>
    </source>
</evidence>
<dbReference type="InterPro" id="IPR015947">
    <property type="entry name" value="PUA-like_sf"/>
</dbReference>
<dbReference type="Gene3D" id="3.10.400.10">
    <property type="entry name" value="Sulfate adenylyltransferase"/>
    <property type="match status" value="1"/>
</dbReference>
<dbReference type="InterPro" id="IPR009326">
    <property type="entry name" value="DUF984"/>
</dbReference>
<dbReference type="AlphaFoldDB" id="A0A2T5B3L4"/>
<evidence type="ECO:0000259" key="1">
    <source>
        <dbReference type="SMART" id="SM01022"/>
    </source>
</evidence>
<protein>
    <submittedName>
        <fullName evidence="2">Uncharacterized protein YhfF</fullName>
    </submittedName>
</protein>
<reference evidence="2 3" key="1">
    <citation type="submission" date="2018-04" db="EMBL/GenBank/DDBJ databases">
        <title>Genomic Encyclopedia of Type Strains, Phase IV (KMG-IV): sequencing the most valuable type-strain genomes for metagenomic binning, comparative biology and taxonomic classification.</title>
        <authorList>
            <person name="Goeker M."/>
        </authorList>
    </citation>
    <scope>NUCLEOTIDE SEQUENCE [LARGE SCALE GENOMIC DNA]</scope>
    <source>
        <strain evidence="2 3">DSM 7138</strain>
    </source>
</reference>
<organism evidence="2 3">
    <name type="scientific">Mycoplana dimorpha</name>
    <dbReference type="NCBI Taxonomy" id="28320"/>
    <lineage>
        <taxon>Bacteria</taxon>
        <taxon>Pseudomonadati</taxon>
        <taxon>Pseudomonadota</taxon>
        <taxon>Alphaproteobacteria</taxon>
        <taxon>Hyphomicrobiales</taxon>
        <taxon>Rhizobiaceae</taxon>
        <taxon>Mycoplana</taxon>
    </lineage>
</organism>